<protein>
    <submittedName>
        <fullName evidence="1">Uncharacterized protein</fullName>
    </submittedName>
</protein>
<proteinExistence type="predicted"/>
<sequence>MRRSARGSCMHGCHSRSCTRSHVFPVFDDVPQRWWPQVDRKRGTKGRYHSTCKRRPACNSSLALRFLALTKRHESSEIRCTFLDRVLIIRFQYAFSRSESDVSVLKTFRTIEN</sequence>
<evidence type="ECO:0000313" key="1">
    <source>
        <dbReference type="EMBL" id="KAJ1215802.1"/>
    </source>
</evidence>
<accession>A0AAV7WS99</accession>
<dbReference type="EMBL" id="JANPWB010000001">
    <property type="protein sequence ID" value="KAJ1215802.1"/>
    <property type="molecule type" value="Genomic_DNA"/>
</dbReference>
<gene>
    <name evidence="1" type="ORF">NDU88_003409</name>
</gene>
<keyword evidence="2" id="KW-1185">Reference proteome</keyword>
<dbReference type="AlphaFoldDB" id="A0AAV7WS99"/>
<evidence type="ECO:0000313" key="2">
    <source>
        <dbReference type="Proteomes" id="UP001066276"/>
    </source>
</evidence>
<reference evidence="1" key="1">
    <citation type="journal article" date="2022" name="bioRxiv">
        <title>Sequencing and chromosome-scale assembly of the giantPleurodeles waltlgenome.</title>
        <authorList>
            <person name="Brown T."/>
            <person name="Elewa A."/>
            <person name="Iarovenko S."/>
            <person name="Subramanian E."/>
            <person name="Araus A.J."/>
            <person name="Petzold A."/>
            <person name="Susuki M."/>
            <person name="Suzuki K.-i.T."/>
            <person name="Hayashi T."/>
            <person name="Toyoda A."/>
            <person name="Oliveira C."/>
            <person name="Osipova E."/>
            <person name="Leigh N.D."/>
            <person name="Simon A."/>
            <person name="Yun M.H."/>
        </authorList>
    </citation>
    <scope>NUCLEOTIDE SEQUENCE</scope>
    <source>
        <strain evidence="1">20211129_DDA</strain>
        <tissue evidence="1">Liver</tissue>
    </source>
</reference>
<name>A0AAV7WS99_PLEWA</name>
<dbReference type="Proteomes" id="UP001066276">
    <property type="component" value="Chromosome 1_1"/>
</dbReference>
<comment type="caution">
    <text evidence="1">The sequence shown here is derived from an EMBL/GenBank/DDBJ whole genome shotgun (WGS) entry which is preliminary data.</text>
</comment>
<organism evidence="1 2">
    <name type="scientific">Pleurodeles waltl</name>
    <name type="common">Iberian ribbed newt</name>
    <dbReference type="NCBI Taxonomy" id="8319"/>
    <lineage>
        <taxon>Eukaryota</taxon>
        <taxon>Metazoa</taxon>
        <taxon>Chordata</taxon>
        <taxon>Craniata</taxon>
        <taxon>Vertebrata</taxon>
        <taxon>Euteleostomi</taxon>
        <taxon>Amphibia</taxon>
        <taxon>Batrachia</taxon>
        <taxon>Caudata</taxon>
        <taxon>Salamandroidea</taxon>
        <taxon>Salamandridae</taxon>
        <taxon>Pleurodelinae</taxon>
        <taxon>Pleurodeles</taxon>
    </lineage>
</organism>